<dbReference type="AlphaFoldDB" id="A0A1G9M632"/>
<keyword evidence="3" id="KW-1185">Reference proteome</keyword>
<feature type="transmembrane region" description="Helical" evidence="1">
    <location>
        <begin position="42"/>
        <end position="61"/>
    </location>
</feature>
<dbReference type="InterPro" id="IPR020008">
    <property type="entry name" value="GlyGly_CTERM"/>
</dbReference>
<keyword evidence="1" id="KW-0472">Membrane</keyword>
<organism evidence="2 3">
    <name type="scientific">Siphonobacter aquaeclarae</name>
    <dbReference type="NCBI Taxonomy" id="563176"/>
    <lineage>
        <taxon>Bacteria</taxon>
        <taxon>Pseudomonadati</taxon>
        <taxon>Bacteroidota</taxon>
        <taxon>Cytophagia</taxon>
        <taxon>Cytophagales</taxon>
        <taxon>Cytophagaceae</taxon>
        <taxon>Siphonobacter</taxon>
    </lineage>
</organism>
<feature type="transmembrane region" description="Helical" evidence="1">
    <location>
        <begin position="12"/>
        <end position="30"/>
    </location>
</feature>
<dbReference type="EMBL" id="FNGS01000003">
    <property type="protein sequence ID" value="SDL69752.1"/>
    <property type="molecule type" value="Genomic_DNA"/>
</dbReference>
<accession>A0A1G9M632</accession>
<dbReference type="NCBIfam" id="TIGR03501">
    <property type="entry name" value="GlyGly_CTERM"/>
    <property type="match status" value="1"/>
</dbReference>
<dbReference type="STRING" id="563176.SAMN04488090_1461"/>
<gene>
    <name evidence="2" type="ORF">SAMN04488090_1461</name>
</gene>
<name>A0A1G9M632_9BACT</name>
<dbReference type="Proteomes" id="UP000198901">
    <property type="component" value="Unassembled WGS sequence"/>
</dbReference>
<sequence length="81" mass="8820">MSTTYNMKRKPLVFTLLTVFAVLLMIAGFLTSATPHHPVAHYAPHGGSGAFFILLIAVLVARRRRKEAEAAAKNAAKENDV</sequence>
<proteinExistence type="predicted"/>
<protein>
    <submittedName>
        <fullName evidence="2">GlyGly-CTERM domain-containing protein</fullName>
    </submittedName>
</protein>
<evidence type="ECO:0000313" key="2">
    <source>
        <dbReference type="EMBL" id="SDL69752.1"/>
    </source>
</evidence>
<reference evidence="2 3" key="1">
    <citation type="submission" date="2016-10" db="EMBL/GenBank/DDBJ databases">
        <authorList>
            <person name="de Groot N.N."/>
        </authorList>
    </citation>
    <scope>NUCLEOTIDE SEQUENCE [LARGE SCALE GENOMIC DNA]</scope>
    <source>
        <strain evidence="2 3">DSM 21668</strain>
    </source>
</reference>
<keyword evidence="1" id="KW-1133">Transmembrane helix</keyword>
<keyword evidence="1" id="KW-0812">Transmembrane</keyword>
<evidence type="ECO:0000256" key="1">
    <source>
        <dbReference type="SAM" id="Phobius"/>
    </source>
</evidence>
<evidence type="ECO:0000313" key="3">
    <source>
        <dbReference type="Proteomes" id="UP000198901"/>
    </source>
</evidence>